<sequence length="294" mass="30572">MNTAARLSLFTLGLLGVFGAALLVGRYVVPNQTGSSGHAAHSSSTSTEANSNRGHGNDSADPAMGTTSTVGGYGLTDLRGPSAPGLAAPLSFTVTAGDGEPLSRFTPAHDKELHLIVVRSDGAHYAHLHPTRDGAGTWSTTWRAPAAGSYRVVTDFVPGDRDGDEPVVLSSTVEVAGQFDPSTPTPSRTATVDGFTVTVDGDLGPHGTSMLTARVRHAGQTVRLQPYLGALGHLVVLRAGDLAYTHVHPRQDATAGTDVAFGATAPSTGRYFAYFDFQIDGVVRTAAFVLDTHH</sequence>
<feature type="compositionally biased region" description="Low complexity" evidence="1">
    <location>
        <begin position="33"/>
        <end position="46"/>
    </location>
</feature>
<feature type="region of interest" description="Disordered" evidence="1">
    <location>
        <begin position="33"/>
        <end position="72"/>
    </location>
</feature>
<organism evidence="2 3">
    <name type="scientific">Gordonia defluvii</name>
    <dbReference type="NCBI Taxonomy" id="283718"/>
    <lineage>
        <taxon>Bacteria</taxon>
        <taxon>Bacillati</taxon>
        <taxon>Actinomycetota</taxon>
        <taxon>Actinomycetes</taxon>
        <taxon>Mycobacteriales</taxon>
        <taxon>Gordoniaceae</taxon>
        <taxon>Gordonia</taxon>
    </lineage>
</organism>
<keyword evidence="3" id="KW-1185">Reference proteome</keyword>
<reference evidence="3" key="1">
    <citation type="journal article" date="2019" name="Int. J. Syst. Evol. Microbiol.">
        <title>The Global Catalogue of Microorganisms (GCM) 10K type strain sequencing project: providing services to taxonomists for standard genome sequencing and annotation.</title>
        <authorList>
            <consortium name="The Broad Institute Genomics Platform"/>
            <consortium name="The Broad Institute Genome Sequencing Center for Infectious Disease"/>
            <person name="Wu L."/>
            <person name="Ma J."/>
        </authorList>
    </citation>
    <scope>NUCLEOTIDE SEQUENCE [LARGE SCALE GENOMIC DNA]</scope>
    <source>
        <strain evidence="3">JCM 14234</strain>
    </source>
</reference>
<evidence type="ECO:0008006" key="4">
    <source>
        <dbReference type="Google" id="ProtNLM"/>
    </source>
</evidence>
<evidence type="ECO:0000256" key="1">
    <source>
        <dbReference type="SAM" id="MobiDB-lite"/>
    </source>
</evidence>
<protein>
    <recommendedName>
        <fullName evidence="4">Heavy metal-binding domain-containing protein</fullName>
    </recommendedName>
</protein>
<evidence type="ECO:0000313" key="3">
    <source>
        <dbReference type="Proteomes" id="UP001501035"/>
    </source>
</evidence>
<proteinExistence type="predicted"/>
<dbReference type="Proteomes" id="UP001501035">
    <property type="component" value="Unassembled WGS sequence"/>
</dbReference>
<gene>
    <name evidence="2" type="ORF">GCM10010528_20110</name>
</gene>
<dbReference type="EMBL" id="BAAAVS010000024">
    <property type="protein sequence ID" value="GAA3039521.1"/>
    <property type="molecule type" value="Genomic_DNA"/>
</dbReference>
<name>A0ABP6LHK4_9ACTN</name>
<evidence type="ECO:0000313" key="2">
    <source>
        <dbReference type="EMBL" id="GAA3039521.1"/>
    </source>
</evidence>
<dbReference type="RefSeq" id="WP_344716669.1">
    <property type="nucleotide sequence ID" value="NZ_BAAAVS010000024.1"/>
</dbReference>
<accession>A0ABP6LHK4</accession>
<comment type="caution">
    <text evidence="2">The sequence shown here is derived from an EMBL/GenBank/DDBJ whole genome shotgun (WGS) entry which is preliminary data.</text>
</comment>